<feature type="region of interest" description="Disordered" evidence="1">
    <location>
        <begin position="31"/>
        <end position="147"/>
    </location>
</feature>
<organism evidence="3 4">
    <name type="scientific">Cylicocyclus nassatus</name>
    <name type="common">Nematode worm</name>
    <dbReference type="NCBI Taxonomy" id="53992"/>
    <lineage>
        <taxon>Eukaryota</taxon>
        <taxon>Metazoa</taxon>
        <taxon>Ecdysozoa</taxon>
        <taxon>Nematoda</taxon>
        <taxon>Chromadorea</taxon>
        <taxon>Rhabditida</taxon>
        <taxon>Rhabditina</taxon>
        <taxon>Rhabditomorpha</taxon>
        <taxon>Strongyloidea</taxon>
        <taxon>Strongylidae</taxon>
        <taxon>Cylicocyclus</taxon>
    </lineage>
</organism>
<evidence type="ECO:0000313" key="4">
    <source>
        <dbReference type="Proteomes" id="UP001176961"/>
    </source>
</evidence>
<feature type="compositionally biased region" description="Low complexity" evidence="1">
    <location>
        <begin position="56"/>
        <end position="73"/>
    </location>
</feature>
<dbReference type="AlphaFoldDB" id="A0AA36MB88"/>
<name>A0AA36MB88_CYLNA</name>
<proteinExistence type="predicted"/>
<keyword evidence="2" id="KW-0812">Transmembrane</keyword>
<evidence type="ECO:0000256" key="2">
    <source>
        <dbReference type="SAM" id="Phobius"/>
    </source>
</evidence>
<protein>
    <submittedName>
        <fullName evidence="3">Uncharacterized protein</fullName>
    </submittedName>
</protein>
<dbReference type="EMBL" id="CATQJL010000316">
    <property type="protein sequence ID" value="CAJ0606439.1"/>
    <property type="molecule type" value="Genomic_DNA"/>
</dbReference>
<evidence type="ECO:0000313" key="3">
    <source>
        <dbReference type="EMBL" id="CAJ0606439.1"/>
    </source>
</evidence>
<feature type="compositionally biased region" description="Basic and acidic residues" evidence="1">
    <location>
        <begin position="86"/>
        <end position="110"/>
    </location>
</feature>
<accession>A0AA36MB88</accession>
<keyword evidence="4" id="KW-1185">Reference proteome</keyword>
<gene>
    <name evidence="3" type="ORF">CYNAS_LOCUS18422</name>
</gene>
<keyword evidence="2" id="KW-1133">Transmembrane helix</keyword>
<comment type="caution">
    <text evidence="3">The sequence shown here is derived from an EMBL/GenBank/DDBJ whole genome shotgun (WGS) entry which is preliminary data.</text>
</comment>
<keyword evidence="2" id="KW-0472">Membrane</keyword>
<sequence>MNAVFSSTVLFIYLMSVMIALLVRCSKGATKTKSASEASKQEPKSVKSSLKPVDPTKSSSSTSTSSKRSTYSKLSKKPAFSGFKIQQDEKEEDIKTDLRSLEEEQNPFKEHGKRKKGESKASGKKTIEKTKSVHRTVDKTVKTTKTEETVDPGVEQIFQAPTEGLLLRSQYIGPSQPAKPRLPSKAK</sequence>
<feature type="compositionally biased region" description="Basic and acidic residues" evidence="1">
    <location>
        <begin position="118"/>
        <end position="147"/>
    </location>
</feature>
<evidence type="ECO:0000256" key="1">
    <source>
        <dbReference type="SAM" id="MobiDB-lite"/>
    </source>
</evidence>
<reference evidence="3" key="1">
    <citation type="submission" date="2023-07" db="EMBL/GenBank/DDBJ databases">
        <authorList>
            <consortium name="CYATHOMIX"/>
        </authorList>
    </citation>
    <scope>NUCLEOTIDE SEQUENCE</scope>
    <source>
        <strain evidence="3">N/A</strain>
    </source>
</reference>
<feature type="transmembrane region" description="Helical" evidence="2">
    <location>
        <begin position="6"/>
        <end position="23"/>
    </location>
</feature>
<dbReference type="Proteomes" id="UP001176961">
    <property type="component" value="Unassembled WGS sequence"/>
</dbReference>